<dbReference type="Gene3D" id="1.20.1600.10">
    <property type="entry name" value="Outer membrane efflux proteins (OEP)"/>
    <property type="match status" value="1"/>
</dbReference>
<dbReference type="InterPro" id="IPR003423">
    <property type="entry name" value="OMP_efflux"/>
</dbReference>
<evidence type="ECO:0000313" key="8">
    <source>
        <dbReference type="EMBL" id="RCX03945.1"/>
    </source>
</evidence>
<dbReference type="PANTHER" id="PTHR30026:SF20">
    <property type="entry name" value="OUTER MEMBRANE PROTEIN TOLC"/>
    <property type="match status" value="1"/>
</dbReference>
<gene>
    <name evidence="8" type="ORF">DES35_102402</name>
</gene>
<reference evidence="8 9" key="1">
    <citation type="submission" date="2018-07" db="EMBL/GenBank/DDBJ databases">
        <title>Genomic Encyclopedia of Type Strains, Phase IV (KMG-IV): sequencing the most valuable type-strain genomes for metagenomic binning, comparative biology and taxonomic classification.</title>
        <authorList>
            <person name="Goeker M."/>
        </authorList>
    </citation>
    <scope>NUCLEOTIDE SEQUENCE [LARGE SCALE GENOMIC DNA]</scope>
    <source>
        <strain evidence="8 9">DSM 21410</strain>
    </source>
</reference>
<comment type="similarity">
    <text evidence="2">Belongs to the outer membrane factor (OMF) (TC 1.B.17) family.</text>
</comment>
<dbReference type="Proteomes" id="UP000253517">
    <property type="component" value="Unassembled WGS sequence"/>
</dbReference>
<evidence type="ECO:0000256" key="6">
    <source>
        <dbReference type="ARBA" id="ARBA00023136"/>
    </source>
</evidence>
<sequence>MYKKTILLCAFLACCTAGYTQGVDRRKALELDSLFVNLLDYLPPINELIDTAVANSPEVKYWHAQVKLREYEVSIVRKDWARDIFITGQYQGGTLGAILGPDGPPLFIGYLVGAGVRIPLSTVVGRRDRIGAAEAWLESTIAKRDEAIRNIRELIFNEYQKLLMIQRKIAILAETNESTSLIMEMAEERFRQGELTLDQLGTNTELKTKYSLIYEELRTDFFNTYSQLERLVGIPFSKFEKH</sequence>
<protein>
    <submittedName>
        <fullName evidence="8">Outer membrane efflux protein</fullName>
    </submittedName>
</protein>
<dbReference type="GO" id="GO:0009279">
    <property type="term" value="C:cell outer membrane"/>
    <property type="evidence" value="ECO:0007669"/>
    <property type="project" value="UniProtKB-SubCell"/>
</dbReference>
<proteinExistence type="inferred from homology"/>
<evidence type="ECO:0000256" key="1">
    <source>
        <dbReference type="ARBA" id="ARBA00004442"/>
    </source>
</evidence>
<comment type="caution">
    <text evidence="8">The sequence shown here is derived from an EMBL/GenBank/DDBJ whole genome shotgun (WGS) entry which is preliminary data.</text>
</comment>
<keyword evidence="4" id="KW-1134">Transmembrane beta strand</keyword>
<dbReference type="GO" id="GO:0015562">
    <property type="term" value="F:efflux transmembrane transporter activity"/>
    <property type="evidence" value="ECO:0007669"/>
    <property type="project" value="InterPro"/>
</dbReference>
<dbReference type="InterPro" id="IPR051906">
    <property type="entry name" value="TolC-like"/>
</dbReference>
<comment type="subcellular location">
    <subcellularLocation>
        <location evidence="1">Cell outer membrane</location>
    </subcellularLocation>
</comment>
<organism evidence="8 9">
    <name type="scientific">Schleiferia thermophila</name>
    <dbReference type="NCBI Taxonomy" id="884107"/>
    <lineage>
        <taxon>Bacteria</taxon>
        <taxon>Pseudomonadati</taxon>
        <taxon>Bacteroidota</taxon>
        <taxon>Flavobacteriia</taxon>
        <taxon>Flavobacteriales</taxon>
        <taxon>Schleiferiaceae</taxon>
        <taxon>Schleiferia</taxon>
    </lineage>
</organism>
<evidence type="ECO:0000256" key="7">
    <source>
        <dbReference type="ARBA" id="ARBA00023237"/>
    </source>
</evidence>
<evidence type="ECO:0000256" key="4">
    <source>
        <dbReference type="ARBA" id="ARBA00022452"/>
    </source>
</evidence>
<keyword evidence="5" id="KW-0812">Transmembrane</keyword>
<evidence type="ECO:0000256" key="5">
    <source>
        <dbReference type="ARBA" id="ARBA00022692"/>
    </source>
</evidence>
<evidence type="ECO:0000313" key="9">
    <source>
        <dbReference type="Proteomes" id="UP000253517"/>
    </source>
</evidence>
<dbReference type="SUPFAM" id="SSF56954">
    <property type="entry name" value="Outer membrane efflux proteins (OEP)"/>
    <property type="match status" value="1"/>
</dbReference>
<keyword evidence="6" id="KW-0472">Membrane</keyword>
<name>A0A369A424_9FLAO</name>
<evidence type="ECO:0000256" key="3">
    <source>
        <dbReference type="ARBA" id="ARBA00022448"/>
    </source>
</evidence>
<keyword evidence="9" id="KW-1185">Reference proteome</keyword>
<keyword evidence="7" id="KW-0998">Cell outer membrane</keyword>
<dbReference type="GO" id="GO:1990281">
    <property type="term" value="C:efflux pump complex"/>
    <property type="evidence" value="ECO:0007669"/>
    <property type="project" value="TreeGrafter"/>
</dbReference>
<accession>A0A369A424</accession>
<evidence type="ECO:0000256" key="2">
    <source>
        <dbReference type="ARBA" id="ARBA00007613"/>
    </source>
</evidence>
<dbReference type="RefSeq" id="WP_037357481.1">
    <property type="nucleotide sequence ID" value="NZ_BHZF01000002.1"/>
</dbReference>
<dbReference type="PANTHER" id="PTHR30026">
    <property type="entry name" value="OUTER MEMBRANE PROTEIN TOLC"/>
    <property type="match status" value="1"/>
</dbReference>
<dbReference type="Pfam" id="PF02321">
    <property type="entry name" value="OEP"/>
    <property type="match status" value="1"/>
</dbReference>
<keyword evidence="3" id="KW-0813">Transport</keyword>
<dbReference type="EMBL" id="QPJS01000002">
    <property type="protein sequence ID" value="RCX03945.1"/>
    <property type="molecule type" value="Genomic_DNA"/>
</dbReference>
<dbReference type="GO" id="GO:0015288">
    <property type="term" value="F:porin activity"/>
    <property type="evidence" value="ECO:0007669"/>
    <property type="project" value="TreeGrafter"/>
</dbReference>
<dbReference type="AlphaFoldDB" id="A0A369A424"/>